<evidence type="ECO:0000256" key="1">
    <source>
        <dbReference type="SAM" id="Phobius"/>
    </source>
</evidence>
<dbReference type="Proteomes" id="UP001321479">
    <property type="component" value="Segment"/>
</dbReference>
<name>A0ABM7NSW3_9VIRU</name>
<reference evidence="2 3" key="1">
    <citation type="submission" date="2021-02" db="EMBL/GenBank/DDBJ databases">
        <title>Cotonvirus japonicus, which uses Golgi apparatus of host cells for its virion factory, phylogenetically links tailed tupanvirus and icosahedral mimivirus.</title>
        <authorList>
            <person name="Takahashi H."/>
            <person name="Fukaya S."/>
            <person name="Song C."/>
            <person name="Murata K."/>
            <person name="Takemura M."/>
        </authorList>
    </citation>
    <scope>NUCLEOTIDE SEQUENCE [LARGE SCALE GENOMIC DNA]</scope>
</reference>
<keyword evidence="1" id="KW-0812">Transmembrane</keyword>
<proteinExistence type="predicted"/>
<dbReference type="EMBL" id="AP024483">
    <property type="protein sequence ID" value="BCS83260.1"/>
    <property type="molecule type" value="Genomic_DNA"/>
</dbReference>
<feature type="transmembrane region" description="Helical" evidence="1">
    <location>
        <begin position="178"/>
        <end position="202"/>
    </location>
</feature>
<sequence>MGASVSTNEQNIENSIINKAYNSCPSIGSTNVVTLSGIQFDPPTNCNPEPVFEVGQTSTIDSKCLLTSLQSSVAEIAATLDAKAKAGLGISSSTNVNDISNNITQITKNKCANVSTTNRADITDTVIKSCQFEVIQNATENVSCQINATQALASKVAASATGSATGGSIWGDLFGGGIGGIIIGILIIALIIGLIGLGIYLLRKNSNKVNTKDLLNSSTLEEAALLGGFKKFTSSLNDPVEIMAEIKRSKIYKFLIILLLILIIIILFKTLNLQQNTTPSNLNNLPTQIINPSNTYPVNQQYNQSYNQPYNQQYNNTQV</sequence>
<protein>
    <submittedName>
        <fullName evidence="2">Myristoylated membrane protein</fullName>
    </submittedName>
</protein>
<organism evidence="2 3">
    <name type="scientific">Cotonvirus japonicus</name>
    <dbReference type="NCBI Taxonomy" id="2811091"/>
    <lineage>
        <taxon>Viruses</taxon>
        <taxon>Varidnaviria</taxon>
        <taxon>Bamfordvirae</taxon>
        <taxon>Nucleocytoviricota</taxon>
        <taxon>Megaviricetes</taxon>
        <taxon>Imitervirales</taxon>
        <taxon>Mimiviridae</taxon>
        <taxon>Megamimivirinae</taxon>
        <taxon>Cotonvirus</taxon>
        <taxon>Cotonvirus japonicum</taxon>
    </lineage>
</organism>
<evidence type="ECO:0000313" key="3">
    <source>
        <dbReference type="Proteomes" id="UP001321479"/>
    </source>
</evidence>
<keyword evidence="1" id="KW-0472">Membrane</keyword>
<keyword evidence="1" id="KW-1133">Transmembrane helix</keyword>
<accession>A0ABM7NSW3</accession>
<feature type="transmembrane region" description="Helical" evidence="1">
    <location>
        <begin position="251"/>
        <end position="271"/>
    </location>
</feature>
<dbReference type="RefSeq" id="YP_010841868.1">
    <property type="nucleotide sequence ID" value="NC_079139.1"/>
</dbReference>
<evidence type="ECO:0000313" key="2">
    <source>
        <dbReference type="EMBL" id="BCS83260.1"/>
    </source>
</evidence>
<keyword evidence="3" id="KW-1185">Reference proteome</keyword>
<dbReference type="GeneID" id="80558465"/>